<dbReference type="Pfam" id="PF00656">
    <property type="entry name" value="Peptidase_C14"/>
    <property type="match status" value="1"/>
</dbReference>
<dbReference type="InterPro" id="IPR011600">
    <property type="entry name" value="Pept_C14_caspase"/>
</dbReference>
<comment type="caution">
    <text evidence="7">The sequence shown here is derived from an EMBL/GenBank/DDBJ whole genome shotgun (WGS) entry which is preliminary data.</text>
</comment>
<keyword evidence="2" id="KW-0053">Apoptosis</keyword>
<evidence type="ECO:0000259" key="6">
    <source>
        <dbReference type="Pfam" id="PF00656"/>
    </source>
</evidence>
<keyword evidence="3" id="KW-0378">Hydrolase</keyword>
<keyword evidence="4" id="KW-0865">Zymogen</keyword>
<keyword evidence="3" id="KW-0645">Protease</keyword>
<reference evidence="7 8" key="1">
    <citation type="journal article" date="2024" name="IMA Fungus">
        <title>Apiospora arundinis, a panoply of carbohydrate-active enzymes and secondary metabolites.</title>
        <authorList>
            <person name="Sorensen T."/>
            <person name="Petersen C."/>
            <person name="Muurmann A.T."/>
            <person name="Christiansen J.V."/>
            <person name="Brundto M.L."/>
            <person name="Overgaard C.K."/>
            <person name="Boysen A.T."/>
            <person name="Wollenberg R.D."/>
            <person name="Larsen T.O."/>
            <person name="Sorensen J.L."/>
            <person name="Nielsen K.L."/>
            <person name="Sondergaard T.E."/>
        </authorList>
    </citation>
    <scope>NUCLEOTIDE SEQUENCE [LARGE SCALE GENOMIC DNA]</scope>
    <source>
        <strain evidence="7 8">AAU 773</strain>
    </source>
</reference>
<organism evidence="7 8">
    <name type="scientific">Apiospora arundinis</name>
    <dbReference type="NCBI Taxonomy" id="335852"/>
    <lineage>
        <taxon>Eukaryota</taxon>
        <taxon>Fungi</taxon>
        <taxon>Dikarya</taxon>
        <taxon>Ascomycota</taxon>
        <taxon>Pezizomycotina</taxon>
        <taxon>Sordariomycetes</taxon>
        <taxon>Xylariomycetidae</taxon>
        <taxon>Amphisphaeriales</taxon>
        <taxon>Apiosporaceae</taxon>
        <taxon>Apiospora</taxon>
    </lineage>
</organism>
<evidence type="ECO:0000256" key="1">
    <source>
        <dbReference type="ARBA" id="ARBA00009005"/>
    </source>
</evidence>
<protein>
    <submittedName>
        <fullName evidence="7">Caspase domain-containing protein</fullName>
    </submittedName>
</protein>
<accession>A0ABR2HZR0</accession>
<dbReference type="InterPro" id="IPR050452">
    <property type="entry name" value="Metacaspase"/>
</dbReference>
<feature type="domain" description="Peptidase C14 caspase" evidence="6">
    <location>
        <begin position="4"/>
        <end position="291"/>
    </location>
</feature>
<dbReference type="EMBL" id="JAPCWZ010000007">
    <property type="protein sequence ID" value="KAK8855361.1"/>
    <property type="molecule type" value="Genomic_DNA"/>
</dbReference>
<name>A0ABR2HZR0_9PEZI</name>
<sequence length="644" mass="71421">MPTKYALLVGVDLYVTDGSRTHPGGKLVSLPSLQGAMNDVREIKAILRDQFDFDEHKFTVLTSSPPSSDSCVPHEPENKRPTHANIKGAFEEIHEKAKSGDVFFFHFSGHGALLPTTLSPPADDRPNDASLMTADYCCGKPAIRGWELNEWLRRINEKNVRVIVLLDSCYSGGVRCAGTRFRSPENWTPPPNLPADEEAAQGTQRKPGHRDGDLGECWDINPKDFALMAACQRSGKAAEKDEGGAAYGAFTLALTKCLRDQSYLSSSTYHDIRERTAHQLELWDLSQKPQVFGRDRLAFLEGYEPFVAAPIAGTLQEGHFSLPIGKVHGTYEGAEFITISSRPNTVVSISEVNDRKSKALVQTGSIQGLSQSIKLIPYRWSAKETLEVLVDPNLGQVFRTMLKSDLEKRIAGDIQCPVTLSLTNKDNPKAIWFRLGKKEDGGIDIFGPALLSGEQGPVRGWTLKGETDEDRARESAIALAHLFRFGQILHLQNALGNRAPFQATVKQAGTAAAPTVDYKFQNLDGPELHFAVLILSPGFHVKQLFPVTDTLQAVPSGGHHSFQFRLTVPDKLRRTERRGQQYKYRDVIRTVVTRGKGLSLRSVELPDIWNAAQWDEKRSSGLGRDGELLEDVSWWIQDDQKVTS</sequence>
<evidence type="ECO:0000256" key="5">
    <source>
        <dbReference type="SAM" id="MobiDB-lite"/>
    </source>
</evidence>
<dbReference type="PANTHER" id="PTHR48104:SF30">
    <property type="entry name" value="METACASPASE-1"/>
    <property type="match status" value="1"/>
</dbReference>
<dbReference type="Proteomes" id="UP001390339">
    <property type="component" value="Unassembled WGS sequence"/>
</dbReference>
<feature type="region of interest" description="Disordered" evidence="5">
    <location>
        <begin position="182"/>
        <end position="213"/>
    </location>
</feature>
<evidence type="ECO:0000313" key="7">
    <source>
        <dbReference type="EMBL" id="KAK8855361.1"/>
    </source>
</evidence>
<keyword evidence="8" id="KW-1185">Reference proteome</keyword>
<dbReference type="SUPFAM" id="SSF52129">
    <property type="entry name" value="Caspase-like"/>
    <property type="match status" value="1"/>
</dbReference>
<dbReference type="PANTHER" id="PTHR48104">
    <property type="entry name" value="METACASPASE-4"/>
    <property type="match status" value="1"/>
</dbReference>
<evidence type="ECO:0000313" key="8">
    <source>
        <dbReference type="Proteomes" id="UP001390339"/>
    </source>
</evidence>
<evidence type="ECO:0000256" key="3">
    <source>
        <dbReference type="ARBA" id="ARBA00022807"/>
    </source>
</evidence>
<evidence type="ECO:0000256" key="2">
    <source>
        <dbReference type="ARBA" id="ARBA00022703"/>
    </source>
</evidence>
<keyword evidence="3" id="KW-0788">Thiol protease</keyword>
<dbReference type="Gene3D" id="3.40.50.1460">
    <property type="match status" value="1"/>
</dbReference>
<evidence type="ECO:0000256" key="4">
    <source>
        <dbReference type="ARBA" id="ARBA00023145"/>
    </source>
</evidence>
<gene>
    <name evidence="7" type="ORF">PGQ11_011273</name>
</gene>
<proteinExistence type="inferred from homology"/>
<comment type="similarity">
    <text evidence="1">Belongs to the peptidase C14B family.</text>
</comment>
<dbReference type="InterPro" id="IPR029030">
    <property type="entry name" value="Caspase-like_dom_sf"/>
</dbReference>